<evidence type="ECO:0000256" key="3">
    <source>
        <dbReference type="ARBA" id="ARBA00022553"/>
    </source>
</evidence>
<keyword evidence="3" id="KW-0597">Phosphoprotein</keyword>
<feature type="transmembrane region" description="Helical" evidence="5">
    <location>
        <begin position="370"/>
        <end position="388"/>
    </location>
</feature>
<dbReference type="EC" id="2.7.13.3" evidence="2"/>
<protein>
    <recommendedName>
        <fullName evidence="2">histidine kinase</fullName>
        <ecNumber evidence="2">2.7.13.3</ecNumber>
    </recommendedName>
</protein>
<feature type="transmembrane region" description="Helical" evidence="5">
    <location>
        <begin position="284"/>
        <end position="302"/>
    </location>
</feature>
<dbReference type="InterPro" id="IPR004358">
    <property type="entry name" value="Sig_transdc_His_kin-like_C"/>
</dbReference>
<proteinExistence type="predicted"/>
<evidence type="ECO:0000313" key="8">
    <source>
        <dbReference type="Proteomes" id="UP001165524"/>
    </source>
</evidence>
<dbReference type="CDD" id="cd00082">
    <property type="entry name" value="HisKA"/>
    <property type="match status" value="1"/>
</dbReference>
<dbReference type="PRINTS" id="PR00344">
    <property type="entry name" value="BCTRLSENSOR"/>
</dbReference>
<dbReference type="SUPFAM" id="SSF47384">
    <property type="entry name" value="Homodimeric domain of signal transducing histidine kinase"/>
    <property type="match status" value="1"/>
</dbReference>
<dbReference type="PANTHER" id="PTHR43547:SF2">
    <property type="entry name" value="HYBRID SIGNAL TRANSDUCTION HISTIDINE KINASE C"/>
    <property type="match status" value="1"/>
</dbReference>
<dbReference type="GO" id="GO:0016301">
    <property type="term" value="F:kinase activity"/>
    <property type="evidence" value="ECO:0007669"/>
    <property type="project" value="UniProtKB-KW"/>
</dbReference>
<keyword evidence="5" id="KW-0472">Membrane</keyword>
<evidence type="ECO:0000256" key="5">
    <source>
        <dbReference type="SAM" id="Phobius"/>
    </source>
</evidence>
<keyword evidence="5" id="KW-0812">Transmembrane</keyword>
<dbReference type="Gene3D" id="3.30.565.10">
    <property type="entry name" value="Histidine kinase-like ATPase, C-terminal domain"/>
    <property type="match status" value="1"/>
</dbReference>
<sequence>MQKFLRWGLVIGWLWGLSSMAGGAVAAIAVPGPADTELPLAAALEVLVDPEGNWSIEQVSSVFASRFLPNQSGNPSFGFTRSVIWLRMTLDLDQVQGSEWYLVQRHPIIDHMYLYTPDGKGGFSVRHMGDTLPFGERDMQVREFVFPLASDLSGPQTYYMKIHGLGALHVDLRLTSAQGLVERTYREQLITGLFFGGVVAMLLYNVLLLVTVRDSAYLYYLMFIAFFSVSFLNINGLGLQYLWPQMPRLNEYFPSIIGLSMIGVIQYTRRFMQLRGRAPASDRVLRYLLGITILLTVLMALIPPPLSYHMIVFVVLVIISVLAVVSWRSWRAGFRAARLYVLAWCFFLLGCGVFALLNIGVLPHNMFTNYAPHFGGIWAILLLSLALGERIKLLQSERDAITAQAREALEKHVQDVEQLDRDKLLFLEYLSHELNTPLNWLAGARLLQAGQLPPELADAVNMVQKGQDRLQQLVATSLRYFDLAGREQAPSLSHCLPMWLVDRLLRQRQALVEARALTVRNSIPADLQVVACEAELNEVLGMLLDNAIQFSDAGGEIHVEASKSGGQVVLRVRDAGRGIDPQDLEGIFQPFFMIGSGHHADGFGLSLPMARVMIRHMGGQMWAQSPGRGRGTTVSVQLPAAVV</sequence>
<comment type="caution">
    <text evidence="7">The sequence shown here is derived from an EMBL/GenBank/DDBJ whole genome shotgun (WGS) entry which is preliminary data.</text>
</comment>
<feature type="coiled-coil region" evidence="4">
    <location>
        <begin position="391"/>
        <end position="422"/>
    </location>
</feature>
<reference evidence="7" key="1">
    <citation type="submission" date="2022-04" db="EMBL/GenBank/DDBJ databases">
        <title>Alcanivorax sp. CY1518 draft genome sequence.</title>
        <authorList>
            <person name="Zhao G."/>
            <person name="An M."/>
        </authorList>
    </citation>
    <scope>NUCLEOTIDE SEQUENCE</scope>
    <source>
        <strain evidence="7">CY1518</strain>
    </source>
</reference>
<dbReference type="Pfam" id="PF02518">
    <property type="entry name" value="HATPase_c"/>
    <property type="match status" value="1"/>
</dbReference>
<evidence type="ECO:0000259" key="6">
    <source>
        <dbReference type="PROSITE" id="PS50109"/>
    </source>
</evidence>
<dbReference type="Pfam" id="PF07696">
    <property type="entry name" value="7TMR-DISMED2"/>
    <property type="match status" value="1"/>
</dbReference>
<dbReference type="PANTHER" id="PTHR43547">
    <property type="entry name" value="TWO-COMPONENT HISTIDINE KINASE"/>
    <property type="match status" value="1"/>
</dbReference>
<dbReference type="InterPro" id="IPR005467">
    <property type="entry name" value="His_kinase_dom"/>
</dbReference>
<dbReference type="SMART" id="SM00387">
    <property type="entry name" value="HATPase_c"/>
    <property type="match status" value="1"/>
</dbReference>
<keyword evidence="7" id="KW-0418">Kinase</keyword>
<dbReference type="InterPro" id="IPR011623">
    <property type="entry name" value="7TMR_DISM_rcpt_extracell_dom1"/>
</dbReference>
<organism evidence="7 8">
    <name type="scientific">Alcanivorax quisquiliarum</name>
    <dbReference type="NCBI Taxonomy" id="2933565"/>
    <lineage>
        <taxon>Bacteria</taxon>
        <taxon>Pseudomonadati</taxon>
        <taxon>Pseudomonadota</taxon>
        <taxon>Gammaproteobacteria</taxon>
        <taxon>Oceanospirillales</taxon>
        <taxon>Alcanivoracaceae</taxon>
        <taxon>Alcanivorax</taxon>
    </lineage>
</organism>
<dbReference type="InterPro" id="IPR036890">
    <property type="entry name" value="HATPase_C_sf"/>
</dbReference>
<dbReference type="Proteomes" id="UP001165524">
    <property type="component" value="Unassembled WGS sequence"/>
</dbReference>
<feature type="transmembrane region" description="Helical" evidence="5">
    <location>
        <begin position="339"/>
        <end position="364"/>
    </location>
</feature>
<evidence type="ECO:0000313" key="7">
    <source>
        <dbReference type="EMBL" id="MCK0537141.1"/>
    </source>
</evidence>
<dbReference type="RefSeq" id="WP_246949788.1">
    <property type="nucleotide sequence ID" value="NZ_JALKII010000002.1"/>
</dbReference>
<gene>
    <name evidence="7" type="ORF">MU846_05405</name>
</gene>
<dbReference type="EMBL" id="JALKII010000002">
    <property type="protein sequence ID" value="MCK0537141.1"/>
    <property type="molecule type" value="Genomic_DNA"/>
</dbReference>
<keyword evidence="8" id="KW-1185">Reference proteome</keyword>
<dbReference type="Pfam" id="PF00512">
    <property type="entry name" value="HisKA"/>
    <property type="match status" value="1"/>
</dbReference>
<feature type="domain" description="Histidine kinase" evidence="6">
    <location>
        <begin position="429"/>
        <end position="642"/>
    </location>
</feature>
<keyword evidence="7" id="KW-0808">Transferase</keyword>
<dbReference type="Gene3D" id="1.10.287.130">
    <property type="match status" value="1"/>
</dbReference>
<dbReference type="SUPFAM" id="SSF55874">
    <property type="entry name" value="ATPase domain of HSP90 chaperone/DNA topoisomerase II/histidine kinase"/>
    <property type="match status" value="1"/>
</dbReference>
<dbReference type="PROSITE" id="PS50109">
    <property type="entry name" value="HIS_KIN"/>
    <property type="match status" value="1"/>
</dbReference>
<feature type="transmembrane region" description="Helical" evidence="5">
    <location>
        <begin position="308"/>
        <end position="327"/>
    </location>
</feature>
<comment type="catalytic activity">
    <reaction evidence="1">
        <text>ATP + protein L-histidine = ADP + protein N-phospho-L-histidine.</text>
        <dbReference type="EC" id="2.7.13.3"/>
    </reaction>
</comment>
<dbReference type="Pfam" id="PF07695">
    <property type="entry name" value="7TMR-DISM_7TM"/>
    <property type="match status" value="1"/>
</dbReference>
<feature type="transmembrane region" description="Helical" evidence="5">
    <location>
        <begin position="217"/>
        <end position="240"/>
    </location>
</feature>
<keyword evidence="5" id="KW-1133">Transmembrane helix</keyword>
<feature type="transmembrane region" description="Helical" evidence="5">
    <location>
        <begin position="252"/>
        <end position="272"/>
    </location>
</feature>
<dbReference type="InterPro" id="IPR011622">
    <property type="entry name" value="7TMR_DISM_rcpt_extracell_dom2"/>
</dbReference>
<keyword evidence="4" id="KW-0175">Coiled coil</keyword>
<dbReference type="InterPro" id="IPR003661">
    <property type="entry name" value="HisK_dim/P_dom"/>
</dbReference>
<dbReference type="InterPro" id="IPR036097">
    <property type="entry name" value="HisK_dim/P_sf"/>
</dbReference>
<name>A0ABT0E5N8_9GAMM</name>
<evidence type="ECO:0000256" key="1">
    <source>
        <dbReference type="ARBA" id="ARBA00000085"/>
    </source>
</evidence>
<feature type="transmembrane region" description="Helical" evidence="5">
    <location>
        <begin position="189"/>
        <end position="210"/>
    </location>
</feature>
<dbReference type="Gene3D" id="2.60.40.2380">
    <property type="match status" value="1"/>
</dbReference>
<accession>A0ABT0E5N8</accession>
<evidence type="ECO:0000256" key="2">
    <source>
        <dbReference type="ARBA" id="ARBA00012438"/>
    </source>
</evidence>
<evidence type="ECO:0000256" key="4">
    <source>
        <dbReference type="SAM" id="Coils"/>
    </source>
</evidence>
<dbReference type="SMART" id="SM00388">
    <property type="entry name" value="HisKA"/>
    <property type="match status" value="1"/>
</dbReference>
<dbReference type="InterPro" id="IPR003594">
    <property type="entry name" value="HATPase_dom"/>
</dbReference>